<reference evidence="5 6" key="1">
    <citation type="submission" date="2016-12" db="EMBL/GenBank/DDBJ databases">
        <title>Isolation and genomic insights into novel planktonic Zetaproteobacteria from stratified waters of the Chesapeake Bay.</title>
        <authorList>
            <person name="McAllister S.M."/>
            <person name="Kato S."/>
            <person name="Chan C.S."/>
            <person name="Chiu B.K."/>
            <person name="Field E.K."/>
        </authorList>
    </citation>
    <scope>NUCLEOTIDE SEQUENCE [LARGE SCALE GENOMIC DNA]</scope>
    <source>
        <strain evidence="5 6">CP-5</strain>
    </source>
</reference>
<keyword evidence="6" id="KW-1185">Reference proteome</keyword>
<dbReference type="InterPro" id="IPR039697">
    <property type="entry name" value="Alcohol_dehydrogenase_Fe"/>
</dbReference>
<accession>A0A2K8L0H2</accession>
<dbReference type="PANTHER" id="PTHR11496">
    <property type="entry name" value="ALCOHOL DEHYDROGENASE"/>
    <property type="match status" value="1"/>
</dbReference>
<dbReference type="InterPro" id="IPR001670">
    <property type="entry name" value="ADH_Fe/GldA"/>
</dbReference>
<feature type="domain" description="Alcohol dehydrogenase iron-type/glycerol dehydrogenase GldA" evidence="3">
    <location>
        <begin position="19"/>
        <end position="188"/>
    </location>
</feature>
<proteinExistence type="inferred from homology"/>
<dbReference type="EMBL" id="CP018799">
    <property type="protein sequence ID" value="ATX79699.1"/>
    <property type="molecule type" value="Genomic_DNA"/>
</dbReference>
<dbReference type="Pfam" id="PF25137">
    <property type="entry name" value="ADH_Fe_C"/>
    <property type="match status" value="1"/>
</dbReference>
<gene>
    <name evidence="5" type="ORF">Ga0123461_1281</name>
</gene>
<dbReference type="Pfam" id="PF00465">
    <property type="entry name" value="Fe-ADH"/>
    <property type="match status" value="1"/>
</dbReference>
<protein>
    <submittedName>
        <fullName evidence="5">Alcohol dehydrogenase</fullName>
        <ecNumber evidence="5">1.1.1.1</ecNumber>
    </submittedName>
</protein>
<dbReference type="GO" id="GO:0004022">
    <property type="term" value="F:alcohol dehydrogenase (NAD+) activity"/>
    <property type="evidence" value="ECO:0007669"/>
    <property type="project" value="UniProtKB-EC"/>
</dbReference>
<dbReference type="EC" id="1.1.1.1" evidence="5"/>
<comment type="similarity">
    <text evidence="1">Belongs to the iron-containing alcohol dehydrogenase family.</text>
</comment>
<dbReference type="GO" id="GO:0046872">
    <property type="term" value="F:metal ion binding"/>
    <property type="evidence" value="ECO:0007669"/>
    <property type="project" value="InterPro"/>
</dbReference>
<keyword evidence="2 5" id="KW-0560">Oxidoreductase</keyword>
<feature type="domain" description="Fe-containing alcohol dehydrogenase-like C-terminal" evidence="4">
    <location>
        <begin position="201"/>
        <end position="398"/>
    </location>
</feature>
<evidence type="ECO:0000256" key="1">
    <source>
        <dbReference type="ARBA" id="ARBA00007358"/>
    </source>
</evidence>
<dbReference type="KEGG" id="maes:Ga0123461_1281"/>
<dbReference type="Gene3D" id="1.20.1090.10">
    <property type="entry name" value="Dehydroquinate synthase-like - alpha domain"/>
    <property type="match status" value="1"/>
</dbReference>
<evidence type="ECO:0000313" key="5">
    <source>
        <dbReference type="EMBL" id="ATX79699.1"/>
    </source>
</evidence>
<dbReference type="Gene3D" id="3.40.50.1970">
    <property type="match status" value="1"/>
</dbReference>
<dbReference type="Proteomes" id="UP000231701">
    <property type="component" value="Chromosome"/>
</dbReference>
<dbReference type="CDD" id="cd08183">
    <property type="entry name" value="Fe-ADH-like"/>
    <property type="match status" value="1"/>
</dbReference>
<evidence type="ECO:0000259" key="4">
    <source>
        <dbReference type="Pfam" id="PF25137"/>
    </source>
</evidence>
<evidence type="ECO:0000259" key="3">
    <source>
        <dbReference type="Pfam" id="PF00465"/>
    </source>
</evidence>
<dbReference type="SUPFAM" id="SSF56796">
    <property type="entry name" value="Dehydroquinate synthase-like"/>
    <property type="match status" value="1"/>
</dbReference>
<name>A0A2K8L0H2_MARES</name>
<evidence type="ECO:0000256" key="2">
    <source>
        <dbReference type="ARBA" id="ARBA00023002"/>
    </source>
</evidence>
<sequence>MPCYVAGMLSPFFFASTPHIHFGAGTRFKLAEIALSFGSRLLLVTGGRSFDESSLCSELWHELQSEFELRRITVSGEPSPQLVDDTVAEQRNWAPDVVVAIGGGSAVDAAKAIAGLLPSGDSVMEYLEGVGRGKVYKGPSTPFVALPTTAGTGGETSKNAVLSVIGVDGYKKSFRDDELVARHIILDPELTLSCPKAVTSSCGMDAFTQLLESYVSTKASPMSDALALSGLERIRDSLAVAVMDGSNLDARSGMLYASSISGLTLANAGLGSVHGLASPLGAFYPIPHGVVCGTLLFEAVRINIEAMREREPENPGLFKYAEAGRLLCNQDELGDRDARDALLKLLKLWTEELEMPRLTAFGVSEADFPNIIANISGGSMATNPIKLNQSEITELLRSRL</sequence>
<organism evidence="5 6">
    <name type="scientific">Mariprofundus aestuarium</name>
    <dbReference type="NCBI Taxonomy" id="1921086"/>
    <lineage>
        <taxon>Bacteria</taxon>
        <taxon>Pseudomonadati</taxon>
        <taxon>Pseudomonadota</taxon>
        <taxon>Candidatius Mariprofundia</taxon>
        <taxon>Mariprofundales</taxon>
        <taxon>Mariprofundaceae</taxon>
        <taxon>Mariprofundus</taxon>
    </lineage>
</organism>
<dbReference type="InterPro" id="IPR056798">
    <property type="entry name" value="ADH_Fe_C"/>
</dbReference>
<dbReference type="AlphaFoldDB" id="A0A2K8L0H2"/>
<evidence type="ECO:0000313" key="6">
    <source>
        <dbReference type="Proteomes" id="UP000231701"/>
    </source>
</evidence>
<dbReference type="PANTHER" id="PTHR11496:SF102">
    <property type="entry name" value="ALCOHOL DEHYDROGENASE 4"/>
    <property type="match status" value="1"/>
</dbReference>